<evidence type="ECO:0000256" key="1">
    <source>
        <dbReference type="SAM" id="MobiDB-lite"/>
    </source>
</evidence>
<feature type="compositionally biased region" description="Basic and acidic residues" evidence="1">
    <location>
        <begin position="1"/>
        <end position="22"/>
    </location>
</feature>
<accession>A0ABW1K7H0</accession>
<feature type="compositionally biased region" description="Low complexity" evidence="1">
    <location>
        <begin position="117"/>
        <end position="133"/>
    </location>
</feature>
<comment type="caution">
    <text evidence="2">The sequence shown here is derived from an EMBL/GenBank/DDBJ whole genome shotgun (WGS) entry which is preliminary data.</text>
</comment>
<keyword evidence="3" id="KW-1185">Reference proteome</keyword>
<dbReference type="EMBL" id="JBHSPR010000008">
    <property type="protein sequence ID" value="MFC6016978.1"/>
    <property type="molecule type" value="Genomic_DNA"/>
</dbReference>
<evidence type="ECO:0008006" key="4">
    <source>
        <dbReference type="Google" id="ProtNLM"/>
    </source>
</evidence>
<feature type="compositionally biased region" description="Low complexity" evidence="1">
    <location>
        <begin position="82"/>
        <end position="95"/>
    </location>
</feature>
<protein>
    <recommendedName>
        <fullName evidence="4">Peptidase M23</fullName>
    </recommendedName>
</protein>
<evidence type="ECO:0000313" key="3">
    <source>
        <dbReference type="Proteomes" id="UP001596203"/>
    </source>
</evidence>
<sequence length="292" mass="30728">MPHKEQADRDPDTGTQADRSDDPGSVDRPVGRHRARPVPESGRVRSGLRSLLSSGPVRFGSVAALACCLGVAVFVESRAATTPAEPAPSASLLAERAAEVQRDPASRATERVPAPTPSATATPTPSQPTARPTVARTQVTRAKRSPVRPSPVAGLTQAQMDNAHTIVQVGLKMDVPRRGLVVAIATSMQESNLYNLASGVLPESLDLPNQGVGYDHDSVGLFQQRPSSGWGTVADLMRPAYAAERFYEALLAIPGWQDMSVTGAAQAVQISAFPDAYAQHEGRATTVVGALV</sequence>
<reference evidence="3" key="1">
    <citation type="journal article" date="2019" name="Int. J. Syst. Evol. Microbiol.">
        <title>The Global Catalogue of Microorganisms (GCM) 10K type strain sequencing project: providing services to taxonomists for standard genome sequencing and annotation.</title>
        <authorList>
            <consortium name="The Broad Institute Genomics Platform"/>
            <consortium name="The Broad Institute Genome Sequencing Center for Infectious Disease"/>
            <person name="Wu L."/>
            <person name="Ma J."/>
        </authorList>
    </citation>
    <scope>NUCLEOTIDE SEQUENCE [LARGE SCALE GENOMIC DNA]</scope>
    <source>
        <strain evidence="3">ZS-35-S2</strain>
    </source>
</reference>
<feature type="region of interest" description="Disordered" evidence="1">
    <location>
        <begin position="82"/>
        <end position="157"/>
    </location>
</feature>
<feature type="region of interest" description="Disordered" evidence="1">
    <location>
        <begin position="1"/>
        <end position="45"/>
    </location>
</feature>
<proteinExistence type="predicted"/>
<feature type="compositionally biased region" description="Basic and acidic residues" evidence="1">
    <location>
        <begin position="96"/>
        <end position="110"/>
    </location>
</feature>
<dbReference type="Proteomes" id="UP001596203">
    <property type="component" value="Unassembled WGS sequence"/>
</dbReference>
<dbReference type="RefSeq" id="WP_377420845.1">
    <property type="nucleotide sequence ID" value="NZ_JBHSPR010000008.1"/>
</dbReference>
<name>A0ABW1K7H0_9ACTN</name>
<organism evidence="2 3">
    <name type="scientific">Plantactinospora solaniradicis</name>
    <dbReference type="NCBI Taxonomy" id="1723736"/>
    <lineage>
        <taxon>Bacteria</taxon>
        <taxon>Bacillati</taxon>
        <taxon>Actinomycetota</taxon>
        <taxon>Actinomycetes</taxon>
        <taxon>Micromonosporales</taxon>
        <taxon>Micromonosporaceae</taxon>
        <taxon>Plantactinospora</taxon>
    </lineage>
</organism>
<gene>
    <name evidence="2" type="ORF">ACFP2T_12270</name>
</gene>
<evidence type="ECO:0000313" key="2">
    <source>
        <dbReference type="EMBL" id="MFC6016978.1"/>
    </source>
</evidence>